<evidence type="ECO:0000256" key="1">
    <source>
        <dbReference type="ARBA" id="ARBA00022490"/>
    </source>
</evidence>
<dbReference type="GO" id="GO:0008855">
    <property type="term" value="F:exodeoxyribonuclease VII activity"/>
    <property type="evidence" value="ECO:0007669"/>
    <property type="project" value="UniProtKB-UniRule"/>
</dbReference>
<dbReference type="NCBIfam" id="TIGR00237">
    <property type="entry name" value="xseA"/>
    <property type="match status" value="1"/>
</dbReference>
<dbReference type="HAMAP" id="MF_00378">
    <property type="entry name" value="Exonuc_7_L"/>
    <property type="match status" value="1"/>
</dbReference>
<dbReference type="EC" id="3.1.11.6" evidence="5"/>
<dbReference type="GO" id="GO:0006308">
    <property type="term" value="P:DNA catabolic process"/>
    <property type="evidence" value="ECO:0007669"/>
    <property type="project" value="UniProtKB-UniRule"/>
</dbReference>
<dbReference type="InterPro" id="IPR003753">
    <property type="entry name" value="Exonuc_VII_L"/>
</dbReference>
<dbReference type="AlphaFoldDB" id="A0A847SGQ0"/>
<name>A0A847SGQ0_9NEIS</name>
<dbReference type="PANTHER" id="PTHR30008">
    <property type="entry name" value="EXODEOXYRIBONUCLEASE 7 LARGE SUBUNIT"/>
    <property type="match status" value="1"/>
</dbReference>
<organism evidence="10 11">
    <name type="scientific">Leeia aquatica</name>
    <dbReference type="NCBI Taxonomy" id="2725557"/>
    <lineage>
        <taxon>Bacteria</taxon>
        <taxon>Pseudomonadati</taxon>
        <taxon>Pseudomonadota</taxon>
        <taxon>Betaproteobacteria</taxon>
        <taxon>Neisseriales</taxon>
        <taxon>Leeiaceae</taxon>
        <taxon>Leeia</taxon>
    </lineage>
</organism>
<proteinExistence type="inferred from homology"/>
<evidence type="ECO:0000259" key="8">
    <source>
        <dbReference type="Pfam" id="PF02601"/>
    </source>
</evidence>
<dbReference type="Proteomes" id="UP000587991">
    <property type="component" value="Unassembled WGS sequence"/>
</dbReference>
<dbReference type="GO" id="GO:0003676">
    <property type="term" value="F:nucleic acid binding"/>
    <property type="evidence" value="ECO:0007669"/>
    <property type="project" value="InterPro"/>
</dbReference>
<keyword evidence="11" id="KW-1185">Reference proteome</keyword>
<keyword evidence="2 5" id="KW-0540">Nuclease</keyword>
<reference evidence="10 11" key="1">
    <citation type="submission" date="2020-04" db="EMBL/GenBank/DDBJ databases">
        <title>Draft genome of Leeia sp. IMCC25680.</title>
        <authorList>
            <person name="Song J."/>
            <person name="Cho J.-C."/>
        </authorList>
    </citation>
    <scope>NUCLEOTIDE SEQUENCE [LARGE SCALE GENOMIC DNA]</scope>
    <source>
        <strain evidence="10 11">IMCC25680</strain>
    </source>
</reference>
<dbReference type="InterPro" id="IPR020579">
    <property type="entry name" value="Exonuc_VII_lsu_C"/>
</dbReference>
<evidence type="ECO:0000259" key="9">
    <source>
        <dbReference type="Pfam" id="PF13742"/>
    </source>
</evidence>
<dbReference type="PANTHER" id="PTHR30008:SF0">
    <property type="entry name" value="EXODEOXYRIBONUCLEASE 7 LARGE SUBUNIT"/>
    <property type="match status" value="1"/>
</dbReference>
<comment type="caution">
    <text evidence="10">The sequence shown here is derived from an EMBL/GenBank/DDBJ whole genome shotgun (WGS) entry which is preliminary data.</text>
</comment>
<comment type="similarity">
    <text evidence="5 6">Belongs to the XseA family.</text>
</comment>
<accession>A0A847SGQ0</accession>
<comment type="catalytic activity">
    <reaction evidence="5 6">
        <text>Exonucleolytic cleavage in either 5'- to 3'- or 3'- to 5'-direction to yield nucleoside 5'-phosphates.</text>
        <dbReference type="EC" id="3.1.11.6"/>
    </reaction>
</comment>
<feature type="region of interest" description="Disordered" evidence="7">
    <location>
        <begin position="437"/>
        <end position="458"/>
    </location>
</feature>
<dbReference type="CDD" id="cd04489">
    <property type="entry name" value="ExoVII_LU_OBF"/>
    <property type="match status" value="1"/>
</dbReference>
<evidence type="ECO:0000313" key="10">
    <source>
        <dbReference type="EMBL" id="NLR76379.1"/>
    </source>
</evidence>
<comment type="subunit">
    <text evidence="5">Heterooligomer composed of large and small subunits.</text>
</comment>
<dbReference type="Pfam" id="PF02601">
    <property type="entry name" value="Exonuc_VII_L"/>
    <property type="match status" value="1"/>
</dbReference>
<keyword evidence="3 5" id="KW-0378">Hydrolase</keyword>
<evidence type="ECO:0000256" key="5">
    <source>
        <dbReference type="HAMAP-Rule" id="MF_00378"/>
    </source>
</evidence>
<comment type="subcellular location">
    <subcellularLocation>
        <location evidence="5 6">Cytoplasm</location>
    </subcellularLocation>
</comment>
<feature type="domain" description="OB-fold nucleic acid binding" evidence="9">
    <location>
        <begin position="11"/>
        <end position="103"/>
    </location>
</feature>
<evidence type="ECO:0000256" key="2">
    <source>
        <dbReference type="ARBA" id="ARBA00022722"/>
    </source>
</evidence>
<evidence type="ECO:0000313" key="11">
    <source>
        <dbReference type="Proteomes" id="UP000587991"/>
    </source>
</evidence>
<feature type="domain" description="Exonuclease VII large subunit C-terminal" evidence="8">
    <location>
        <begin position="126"/>
        <end position="436"/>
    </location>
</feature>
<dbReference type="GO" id="GO:0005737">
    <property type="term" value="C:cytoplasm"/>
    <property type="evidence" value="ECO:0007669"/>
    <property type="project" value="UniProtKB-SubCell"/>
</dbReference>
<keyword evidence="4 5" id="KW-0269">Exonuclease</keyword>
<sequence>MTNELSVAVVPVSMLNQRVADLLAGQLPPMWVSGEVSNLTRAASGHWYFVLKDEHAQVRCVMFRHKAQYVAWPVSNGDKVELYASAGLYAARGEFQLGVDSMRQAGRGALFAAYEALKQRLQAAGLFDPDSKRALPAHPAAIGVITSPQAAALRDVLTALRRRAPHIPVILYPAPVQGDGAAPLLRRAIEQANDRAEVSVLILCRGGGSIEDLWAFNDEALAHAIAASRIPLVSGVGHETDFTIADFVADVRAATPTAAAELVSPDGLAMRQHLGQLQRRLQRAVARQLEPRMQQLDYLARRLLHPGQRIAQQQAVLQQWQQRWQRAGSQLLQQRQHRLQQLRWRWQACRPDLPRLAHRLSQLQSRLGPSLQRQLQNHAHRLNTLAARLQALDPTAVLARGYSLVTTANGQVVRQPGQVRTGDALLIQLAEGQLQARVSPPAPQQQTLPLELPKTDGA</sequence>
<dbReference type="EMBL" id="JABAIM010000003">
    <property type="protein sequence ID" value="NLR76379.1"/>
    <property type="molecule type" value="Genomic_DNA"/>
</dbReference>
<evidence type="ECO:0000256" key="3">
    <source>
        <dbReference type="ARBA" id="ARBA00022801"/>
    </source>
</evidence>
<comment type="function">
    <text evidence="5">Bidirectionally degrades single-stranded DNA into large acid-insoluble oligonucleotides, which are then degraded further into small acid-soluble oligonucleotides.</text>
</comment>
<dbReference type="Pfam" id="PF13742">
    <property type="entry name" value="tRNA_anti_2"/>
    <property type="match status" value="1"/>
</dbReference>
<evidence type="ECO:0000256" key="6">
    <source>
        <dbReference type="RuleBase" id="RU004355"/>
    </source>
</evidence>
<gene>
    <name evidence="5" type="primary">xseA</name>
    <name evidence="10" type="ORF">HF682_14525</name>
</gene>
<protein>
    <recommendedName>
        <fullName evidence="5">Exodeoxyribonuclease 7 large subunit</fullName>
        <ecNumber evidence="5">3.1.11.6</ecNumber>
    </recommendedName>
    <alternativeName>
        <fullName evidence="5">Exodeoxyribonuclease VII large subunit</fullName>
        <shortName evidence="5">Exonuclease VII large subunit</shortName>
    </alternativeName>
</protein>
<dbReference type="GO" id="GO:0009318">
    <property type="term" value="C:exodeoxyribonuclease VII complex"/>
    <property type="evidence" value="ECO:0007669"/>
    <property type="project" value="UniProtKB-UniRule"/>
</dbReference>
<keyword evidence="1 5" id="KW-0963">Cytoplasm</keyword>
<evidence type="ECO:0000256" key="7">
    <source>
        <dbReference type="SAM" id="MobiDB-lite"/>
    </source>
</evidence>
<dbReference type="InterPro" id="IPR025824">
    <property type="entry name" value="OB-fold_nuc-bd_dom"/>
</dbReference>
<evidence type="ECO:0000256" key="4">
    <source>
        <dbReference type="ARBA" id="ARBA00022839"/>
    </source>
</evidence>